<protein>
    <submittedName>
        <fullName evidence="3">Uncharacterized protein</fullName>
    </submittedName>
</protein>
<evidence type="ECO:0000256" key="1">
    <source>
        <dbReference type="ARBA" id="ARBA00006484"/>
    </source>
</evidence>
<dbReference type="Pfam" id="PF00106">
    <property type="entry name" value="adh_short"/>
    <property type="match status" value="1"/>
</dbReference>
<evidence type="ECO:0000313" key="4">
    <source>
        <dbReference type="Proteomes" id="UP001482620"/>
    </source>
</evidence>
<comment type="similarity">
    <text evidence="1">Belongs to the short-chain dehydrogenases/reductases (SDR) family.</text>
</comment>
<dbReference type="InterPro" id="IPR002347">
    <property type="entry name" value="SDR_fam"/>
</dbReference>
<name>A0ABV0T728_9TELE</name>
<evidence type="ECO:0000256" key="2">
    <source>
        <dbReference type="ARBA" id="ARBA00023002"/>
    </source>
</evidence>
<organism evidence="3 4">
    <name type="scientific">Ilyodon furcidens</name>
    <name type="common">goldbreast splitfin</name>
    <dbReference type="NCBI Taxonomy" id="33524"/>
    <lineage>
        <taxon>Eukaryota</taxon>
        <taxon>Metazoa</taxon>
        <taxon>Chordata</taxon>
        <taxon>Craniata</taxon>
        <taxon>Vertebrata</taxon>
        <taxon>Euteleostomi</taxon>
        <taxon>Actinopterygii</taxon>
        <taxon>Neopterygii</taxon>
        <taxon>Teleostei</taxon>
        <taxon>Neoteleostei</taxon>
        <taxon>Acanthomorphata</taxon>
        <taxon>Ovalentaria</taxon>
        <taxon>Atherinomorphae</taxon>
        <taxon>Cyprinodontiformes</taxon>
        <taxon>Goodeidae</taxon>
        <taxon>Ilyodon</taxon>
    </lineage>
</organism>
<keyword evidence="4" id="KW-1185">Reference proteome</keyword>
<dbReference type="InterPro" id="IPR036291">
    <property type="entry name" value="NAD(P)-bd_dom_sf"/>
</dbReference>
<reference evidence="3 4" key="1">
    <citation type="submission" date="2021-06" db="EMBL/GenBank/DDBJ databases">
        <authorList>
            <person name="Palmer J.M."/>
        </authorList>
    </citation>
    <scope>NUCLEOTIDE SEQUENCE [LARGE SCALE GENOMIC DNA]</scope>
    <source>
        <strain evidence="4">if_2019</strain>
        <tissue evidence="3">Muscle</tissue>
    </source>
</reference>
<accession>A0ABV0T728</accession>
<dbReference type="Gene3D" id="3.40.50.720">
    <property type="entry name" value="NAD(P)-binding Rossmann-like Domain"/>
    <property type="match status" value="1"/>
</dbReference>
<dbReference type="SUPFAM" id="SSF51735">
    <property type="entry name" value="NAD(P)-binding Rossmann-fold domains"/>
    <property type="match status" value="1"/>
</dbReference>
<sequence length="94" mass="10529">TMYSSHAAYSQSKLALVLFTYYLQEQLMAGGFAVTVNAVDPGMVDTALYNNLWTLAQMLKKPVASVLFRVCVLTPILSVGHRFSPYFLLLVLYF</sequence>
<feature type="non-terminal residue" evidence="3">
    <location>
        <position position="1"/>
    </location>
</feature>
<dbReference type="Proteomes" id="UP001482620">
    <property type="component" value="Unassembled WGS sequence"/>
</dbReference>
<dbReference type="EMBL" id="JAHRIQ010021246">
    <property type="protein sequence ID" value="MEQ2227528.1"/>
    <property type="molecule type" value="Genomic_DNA"/>
</dbReference>
<keyword evidence="2" id="KW-0560">Oxidoreductase</keyword>
<dbReference type="PANTHER" id="PTHR24320:SF264">
    <property type="entry name" value="DEHYDROGENASE_REDUCTASE SDR FAMILY MEMBER ON CHROMOSOME X"/>
    <property type="match status" value="1"/>
</dbReference>
<comment type="caution">
    <text evidence="3">The sequence shown here is derived from an EMBL/GenBank/DDBJ whole genome shotgun (WGS) entry which is preliminary data.</text>
</comment>
<dbReference type="PANTHER" id="PTHR24320">
    <property type="entry name" value="RETINOL DEHYDROGENASE"/>
    <property type="match status" value="1"/>
</dbReference>
<evidence type="ECO:0000313" key="3">
    <source>
        <dbReference type="EMBL" id="MEQ2227528.1"/>
    </source>
</evidence>
<gene>
    <name evidence="3" type="ORF">ILYODFUR_038519</name>
</gene>
<proteinExistence type="inferred from homology"/>